<keyword evidence="2" id="KW-0597">Phosphoprotein</keyword>
<dbReference type="Pfam" id="PF06580">
    <property type="entry name" value="His_kinase"/>
    <property type="match status" value="1"/>
</dbReference>
<comment type="subcellular location">
    <subcellularLocation>
        <location evidence="1">Membrane</location>
    </subcellularLocation>
</comment>
<feature type="domain" description="HAMP" evidence="6">
    <location>
        <begin position="313"/>
        <end position="366"/>
    </location>
</feature>
<feature type="transmembrane region" description="Helical" evidence="5">
    <location>
        <begin position="285"/>
        <end position="311"/>
    </location>
</feature>
<dbReference type="InterPro" id="IPR050640">
    <property type="entry name" value="Bact_2-comp_sensor_kinase"/>
</dbReference>
<dbReference type="EMBL" id="DVIQ01000056">
    <property type="protein sequence ID" value="HIS31786.1"/>
    <property type="molecule type" value="Genomic_DNA"/>
</dbReference>
<keyword evidence="4 7" id="KW-0418">Kinase</keyword>
<keyword evidence="5" id="KW-1133">Transmembrane helix</keyword>
<keyword evidence="5" id="KW-0472">Membrane</keyword>
<dbReference type="PANTHER" id="PTHR34220:SF7">
    <property type="entry name" value="SENSOR HISTIDINE KINASE YPDA"/>
    <property type="match status" value="1"/>
</dbReference>
<dbReference type="Gene3D" id="6.10.340.10">
    <property type="match status" value="1"/>
</dbReference>
<dbReference type="PROSITE" id="PS50885">
    <property type="entry name" value="HAMP"/>
    <property type="match status" value="1"/>
</dbReference>
<dbReference type="AlphaFoldDB" id="A0A9D1JK22"/>
<dbReference type="SMART" id="SM00304">
    <property type="entry name" value="HAMP"/>
    <property type="match status" value="1"/>
</dbReference>
<gene>
    <name evidence="7" type="ORF">IAB44_09625</name>
</gene>
<dbReference type="Proteomes" id="UP000823935">
    <property type="component" value="Unassembled WGS sequence"/>
</dbReference>
<sequence length="594" mass="68357">MKKSMRRKMKMSTRLMVLYTGLTILLLAAVASFYYGYNEASIYEESVANLSQIADSTMLQIDSSLTVMEQTTVDVLADREFMLAWEANLREQTDTNTAVIRSVMTNAYKNKSNIRRVAAFDAKGNYYCTGVVDFSREDLLKKIEYIQSNYQFNIQNTRVFKGPEKDFWDKDAEGTVISEIKPIKDSNANILGYIEVQQNVFYLDRICNLQMNGYPLKVIVFMEDNDVFYKNFSDEPEGYPETIAEMTSEYSKIRETKDSIICTVSSNYYQGRAVFILEKSSLRQLIWNVIKGMVALVLVLFALTFLFVVIVTRRIFNPINSLLQHMSRQDLTNFNGKLEITPKDYETEILASTYETMMQRLRDAIDRQEKLKMVQTKTLFSILQSEISPHFLYNTLGSIANMCQEGQGEAAAEACYDLSDILRYSSDYKSAEVSIQEEIRNLHAYLSLMKTRYRQRLEYEITADEDTFFFLIPKLTLQPLVENGIKYSLMEKETVVIQVFVVMVGPELILEVKDNGCGISEESLEIIRQRLDEIQDAEAFEKISNQIQIGGMGLSGTLIRLSIFFGEDFSWQVTRTNDEDGTTIMIKINTEHNR</sequence>
<evidence type="ECO:0000313" key="7">
    <source>
        <dbReference type="EMBL" id="HIS31786.1"/>
    </source>
</evidence>
<reference evidence="7" key="1">
    <citation type="submission" date="2020-10" db="EMBL/GenBank/DDBJ databases">
        <authorList>
            <person name="Gilroy R."/>
        </authorList>
    </citation>
    <scope>NUCLEOTIDE SEQUENCE</scope>
    <source>
        <strain evidence="7">CHK190-19873</strain>
    </source>
</reference>
<dbReference type="GO" id="GO:0000155">
    <property type="term" value="F:phosphorelay sensor kinase activity"/>
    <property type="evidence" value="ECO:0007669"/>
    <property type="project" value="InterPro"/>
</dbReference>
<dbReference type="InterPro" id="IPR003660">
    <property type="entry name" value="HAMP_dom"/>
</dbReference>
<dbReference type="Gene3D" id="3.30.565.10">
    <property type="entry name" value="Histidine kinase-like ATPase, C-terminal domain"/>
    <property type="match status" value="1"/>
</dbReference>
<dbReference type="GO" id="GO:0016020">
    <property type="term" value="C:membrane"/>
    <property type="evidence" value="ECO:0007669"/>
    <property type="project" value="UniProtKB-SubCell"/>
</dbReference>
<dbReference type="InterPro" id="IPR010559">
    <property type="entry name" value="Sig_transdc_His_kin_internal"/>
</dbReference>
<keyword evidence="3" id="KW-0808">Transferase</keyword>
<dbReference type="Pfam" id="PF02518">
    <property type="entry name" value="HATPase_c"/>
    <property type="match status" value="1"/>
</dbReference>
<evidence type="ECO:0000259" key="6">
    <source>
        <dbReference type="PROSITE" id="PS50885"/>
    </source>
</evidence>
<keyword evidence="5" id="KW-0812">Transmembrane</keyword>
<comment type="caution">
    <text evidence="7">The sequence shown here is derived from an EMBL/GenBank/DDBJ whole genome shotgun (WGS) entry which is preliminary data.</text>
</comment>
<accession>A0A9D1JK22</accession>
<evidence type="ECO:0000256" key="3">
    <source>
        <dbReference type="ARBA" id="ARBA00022679"/>
    </source>
</evidence>
<evidence type="ECO:0000256" key="1">
    <source>
        <dbReference type="ARBA" id="ARBA00004370"/>
    </source>
</evidence>
<name>A0A9D1JK22_9FIRM</name>
<reference evidence="7" key="2">
    <citation type="journal article" date="2021" name="PeerJ">
        <title>Extensive microbial diversity within the chicken gut microbiome revealed by metagenomics and culture.</title>
        <authorList>
            <person name="Gilroy R."/>
            <person name="Ravi A."/>
            <person name="Getino M."/>
            <person name="Pursley I."/>
            <person name="Horton D.L."/>
            <person name="Alikhan N.F."/>
            <person name="Baker D."/>
            <person name="Gharbi K."/>
            <person name="Hall N."/>
            <person name="Watson M."/>
            <person name="Adriaenssens E.M."/>
            <person name="Foster-Nyarko E."/>
            <person name="Jarju S."/>
            <person name="Secka A."/>
            <person name="Antonio M."/>
            <person name="Oren A."/>
            <person name="Chaudhuri R.R."/>
            <person name="La Ragione R."/>
            <person name="Hildebrand F."/>
            <person name="Pallen M.J."/>
        </authorList>
    </citation>
    <scope>NUCLEOTIDE SEQUENCE</scope>
    <source>
        <strain evidence="7">CHK190-19873</strain>
    </source>
</reference>
<dbReference type="SUPFAM" id="SSF55874">
    <property type="entry name" value="ATPase domain of HSP90 chaperone/DNA topoisomerase II/histidine kinase"/>
    <property type="match status" value="1"/>
</dbReference>
<evidence type="ECO:0000256" key="2">
    <source>
        <dbReference type="ARBA" id="ARBA00022553"/>
    </source>
</evidence>
<proteinExistence type="predicted"/>
<dbReference type="PANTHER" id="PTHR34220">
    <property type="entry name" value="SENSOR HISTIDINE KINASE YPDA"/>
    <property type="match status" value="1"/>
</dbReference>
<evidence type="ECO:0000256" key="4">
    <source>
        <dbReference type="ARBA" id="ARBA00022777"/>
    </source>
</evidence>
<evidence type="ECO:0000313" key="8">
    <source>
        <dbReference type="Proteomes" id="UP000823935"/>
    </source>
</evidence>
<dbReference type="InterPro" id="IPR036890">
    <property type="entry name" value="HATPase_C_sf"/>
</dbReference>
<protein>
    <submittedName>
        <fullName evidence="7">Histidine kinase</fullName>
    </submittedName>
</protein>
<organism evidence="7 8">
    <name type="scientific">Candidatus Limivivens intestinipullorum</name>
    <dbReference type="NCBI Taxonomy" id="2840858"/>
    <lineage>
        <taxon>Bacteria</taxon>
        <taxon>Bacillati</taxon>
        <taxon>Bacillota</taxon>
        <taxon>Clostridia</taxon>
        <taxon>Lachnospirales</taxon>
        <taxon>Lachnospiraceae</taxon>
        <taxon>Lachnospiraceae incertae sedis</taxon>
        <taxon>Candidatus Limivivens</taxon>
    </lineage>
</organism>
<dbReference type="InterPro" id="IPR003594">
    <property type="entry name" value="HATPase_dom"/>
</dbReference>
<evidence type="ECO:0000256" key="5">
    <source>
        <dbReference type="SAM" id="Phobius"/>
    </source>
</evidence>